<evidence type="ECO:0008006" key="4">
    <source>
        <dbReference type="Google" id="ProtNLM"/>
    </source>
</evidence>
<dbReference type="AlphaFoldDB" id="A0A918PFX9"/>
<comment type="caution">
    <text evidence="2">The sequence shown here is derived from an EMBL/GenBank/DDBJ whole genome shotgun (WGS) entry which is preliminary data.</text>
</comment>
<gene>
    <name evidence="2" type="ORF">GCM10010365_23480</name>
</gene>
<keyword evidence="3" id="KW-1185">Reference proteome</keyword>
<reference evidence="2" key="1">
    <citation type="journal article" date="2014" name="Int. J. Syst. Evol. Microbiol.">
        <title>Complete genome sequence of Corynebacterium casei LMG S-19264T (=DSM 44701T), isolated from a smear-ripened cheese.</title>
        <authorList>
            <consortium name="US DOE Joint Genome Institute (JGI-PGF)"/>
            <person name="Walter F."/>
            <person name="Albersmeier A."/>
            <person name="Kalinowski J."/>
            <person name="Ruckert C."/>
        </authorList>
    </citation>
    <scope>NUCLEOTIDE SEQUENCE</scope>
    <source>
        <strain evidence="2">JCM 4815</strain>
    </source>
</reference>
<proteinExistence type="predicted"/>
<dbReference type="EMBL" id="BMVW01000003">
    <property type="protein sequence ID" value="GGZ03879.1"/>
    <property type="molecule type" value="Genomic_DNA"/>
</dbReference>
<accession>A0A918PFX9</accession>
<feature type="region of interest" description="Disordered" evidence="1">
    <location>
        <begin position="77"/>
        <end position="106"/>
    </location>
</feature>
<evidence type="ECO:0000313" key="3">
    <source>
        <dbReference type="Proteomes" id="UP000622166"/>
    </source>
</evidence>
<protein>
    <recommendedName>
        <fullName evidence="4">Hydrogenase assembly protein HupF</fullName>
    </recommendedName>
</protein>
<name>A0A918PFX9_9ACTN</name>
<evidence type="ECO:0000313" key="2">
    <source>
        <dbReference type="EMBL" id="GGZ03879.1"/>
    </source>
</evidence>
<organism evidence="2 3">
    <name type="scientific">Streptomyces poonensis</name>
    <dbReference type="NCBI Taxonomy" id="68255"/>
    <lineage>
        <taxon>Bacteria</taxon>
        <taxon>Bacillati</taxon>
        <taxon>Actinomycetota</taxon>
        <taxon>Actinomycetes</taxon>
        <taxon>Kitasatosporales</taxon>
        <taxon>Streptomycetaceae</taxon>
        <taxon>Streptomyces</taxon>
    </lineage>
</organism>
<sequence>MRSWDGRDRPECPEDVCVTCSDEARLLRVVRSLPGDMALAAAEGSAEEPEEISVALVVAPVGTTVLVHAGEAIAAVPDAAPGDTETADTETADTGTGHTRARDTDE</sequence>
<dbReference type="Proteomes" id="UP000622166">
    <property type="component" value="Unassembled WGS sequence"/>
</dbReference>
<reference evidence="2" key="2">
    <citation type="submission" date="2020-09" db="EMBL/GenBank/DDBJ databases">
        <authorList>
            <person name="Sun Q."/>
            <person name="Ohkuma M."/>
        </authorList>
    </citation>
    <scope>NUCLEOTIDE SEQUENCE</scope>
    <source>
        <strain evidence="2">JCM 4815</strain>
    </source>
</reference>
<evidence type="ECO:0000256" key="1">
    <source>
        <dbReference type="SAM" id="MobiDB-lite"/>
    </source>
</evidence>